<dbReference type="CDD" id="cd00093">
    <property type="entry name" value="HTH_XRE"/>
    <property type="match status" value="1"/>
</dbReference>
<evidence type="ECO:0000313" key="1">
    <source>
        <dbReference type="EMBL" id="MBE0563617.1"/>
    </source>
</evidence>
<name>A0A8I0NAM4_BRUAN</name>
<reference evidence="1" key="1">
    <citation type="submission" date="2020-09" db="EMBL/GenBank/DDBJ databases">
        <authorList>
            <person name="Dalcin Martins P."/>
        </authorList>
    </citation>
    <scope>NUCLEOTIDE SEQUENCE</scope>
    <source>
        <strain evidence="1">MAG47</strain>
    </source>
</reference>
<organism evidence="1 2">
    <name type="scientific">Brucella anthropi</name>
    <name type="common">Ochrobactrum anthropi</name>
    <dbReference type="NCBI Taxonomy" id="529"/>
    <lineage>
        <taxon>Bacteria</taxon>
        <taxon>Pseudomonadati</taxon>
        <taxon>Pseudomonadota</taxon>
        <taxon>Alphaproteobacteria</taxon>
        <taxon>Hyphomicrobiales</taxon>
        <taxon>Brucellaceae</taxon>
        <taxon>Brucella/Ochrobactrum group</taxon>
        <taxon>Brucella</taxon>
    </lineage>
</organism>
<dbReference type="Proteomes" id="UP000642265">
    <property type="component" value="Unassembled WGS sequence"/>
</dbReference>
<dbReference type="EMBL" id="JACZKO010000063">
    <property type="protein sequence ID" value="MBE0563617.1"/>
    <property type="molecule type" value="Genomic_DNA"/>
</dbReference>
<dbReference type="RefSeq" id="WP_151687909.1">
    <property type="nucleotide sequence ID" value="NZ_WBWO01000001.1"/>
</dbReference>
<evidence type="ECO:0000313" key="2">
    <source>
        <dbReference type="Proteomes" id="UP000642265"/>
    </source>
</evidence>
<gene>
    <name evidence="1" type="ORF">IH622_22755</name>
</gene>
<dbReference type="InterPro" id="IPR001387">
    <property type="entry name" value="Cro/C1-type_HTH"/>
</dbReference>
<accession>A0A8I0NAM4</accession>
<protein>
    <submittedName>
        <fullName evidence="1">Helix-turn-helix transcriptional regulator</fullName>
    </submittedName>
</protein>
<dbReference type="AlphaFoldDB" id="A0A8I0NAM4"/>
<sequence>MARPSGPVRTASPVTRQFFLHLRASKTPEVEIARKSGMSTTTLYDWRVGNADASVFRLETALDVLGLELVIRPKTQHQGEPS</sequence>
<comment type="caution">
    <text evidence="1">The sequence shown here is derived from an EMBL/GenBank/DDBJ whole genome shotgun (WGS) entry which is preliminary data.</text>
</comment>
<reference evidence="1" key="2">
    <citation type="submission" date="2020-10" db="EMBL/GenBank/DDBJ databases">
        <title>Enrichment of novel Verrucomicrobia, Bacteroidetes and Krumholzibacteria in an oxygen-limited, methane- and iron-fed bioreactor inoculated with Bothnian Sea sediments.</title>
        <authorList>
            <person name="Martins P.D."/>
            <person name="de Jong A."/>
            <person name="Lenstra W.K."/>
            <person name="van Helmond N.A.G.M."/>
            <person name="Slomp C.P."/>
            <person name="Jetten M.S.M."/>
            <person name="Welte C.U."/>
            <person name="Rasigraf O."/>
        </authorList>
    </citation>
    <scope>NUCLEOTIDE SEQUENCE</scope>
    <source>
        <strain evidence="1">MAG47</strain>
    </source>
</reference>
<proteinExistence type="predicted"/>